<evidence type="ECO:0000313" key="1">
    <source>
        <dbReference type="EMBL" id="DAE23541.1"/>
    </source>
</evidence>
<organism evidence="1">
    <name type="scientific">Myoviridae sp. ctyWv1</name>
    <dbReference type="NCBI Taxonomy" id="2826718"/>
    <lineage>
        <taxon>Viruses</taxon>
        <taxon>Duplodnaviria</taxon>
        <taxon>Heunggongvirae</taxon>
        <taxon>Uroviricota</taxon>
        <taxon>Caudoviricetes</taxon>
    </lineage>
</organism>
<reference evidence="1" key="1">
    <citation type="journal article" date="2021" name="Proc. Natl. Acad. Sci. U.S.A.">
        <title>A Catalog of Tens of Thousands of Viruses from Human Metagenomes Reveals Hidden Associations with Chronic Diseases.</title>
        <authorList>
            <person name="Tisza M.J."/>
            <person name="Buck C.B."/>
        </authorList>
    </citation>
    <scope>NUCLEOTIDE SEQUENCE</scope>
    <source>
        <strain evidence="1">CtyWv1</strain>
    </source>
</reference>
<protein>
    <submittedName>
        <fullName evidence="1">Uncharacterized protein</fullName>
    </submittedName>
</protein>
<proteinExistence type="predicted"/>
<name>A0A8S5QXS1_9CAUD</name>
<dbReference type="EMBL" id="BK015755">
    <property type="protein sequence ID" value="DAE23541.1"/>
    <property type="molecule type" value="Genomic_DNA"/>
</dbReference>
<sequence>MAVTFQNIMKYNAKARYSMQTLRGKTLLQWAVLWFKMSNDAFYELYGFNFNPHDYPMLYEIAREEVYGAGG</sequence>
<accession>A0A8S5QXS1</accession>